<proteinExistence type="predicted"/>
<feature type="compositionally biased region" description="Low complexity" evidence="2">
    <location>
        <begin position="1247"/>
        <end position="1264"/>
    </location>
</feature>
<feature type="region of interest" description="Disordered" evidence="2">
    <location>
        <begin position="2097"/>
        <end position="2123"/>
    </location>
</feature>
<feature type="region of interest" description="Disordered" evidence="2">
    <location>
        <begin position="2023"/>
        <end position="2048"/>
    </location>
</feature>
<feature type="compositionally biased region" description="Polar residues" evidence="2">
    <location>
        <begin position="1186"/>
        <end position="1206"/>
    </location>
</feature>
<organism evidence="3 4">
    <name type="scientific">Temnothorax curvispinosus</name>
    <dbReference type="NCBI Taxonomy" id="300111"/>
    <lineage>
        <taxon>Eukaryota</taxon>
        <taxon>Metazoa</taxon>
        <taxon>Ecdysozoa</taxon>
        <taxon>Arthropoda</taxon>
        <taxon>Hexapoda</taxon>
        <taxon>Insecta</taxon>
        <taxon>Pterygota</taxon>
        <taxon>Neoptera</taxon>
        <taxon>Endopterygota</taxon>
        <taxon>Hymenoptera</taxon>
        <taxon>Apocrita</taxon>
        <taxon>Aculeata</taxon>
        <taxon>Formicoidea</taxon>
        <taxon>Formicidae</taxon>
        <taxon>Myrmicinae</taxon>
        <taxon>Temnothorax</taxon>
    </lineage>
</organism>
<feature type="coiled-coil region" evidence="1">
    <location>
        <begin position="1753"/>
        <end position="1794"/>
    </location>
</feature>
<feature type="compositionally biased region" description="Polar residues" evidence="2">
    <location>
        <begin position="2570"/>
        <end position="2590"/>
    </location>
</feature>
<feature type="compositionally biased region" description="Polar residues" evidence="2">
    <location>
        <begin position="1148"/>
        <end position="1161"/>
    </location>
</feature>
<feature type="region of interest" description="Disordered" evidence="2">
    <location>
        <begin position="2452"/>
        <end position="2494"/>
    </location>
</feature>
<dbReference type="RefSeq" id="XP_024881871.1">
    <property type="nucleotide sequence ID" value="XM_025026103.1"/>
</dbReference>
<feature type="compositionally biased region" description="Basic and acidic residues" evidence="2">
    <location>
        <begin position="2619"/>
        <end position="2646"/>
    </location>
</feature>
<feature type="region of interest" description="Disordered" evidence="2">
    <location>
        <begin position="1144"/>
        <end position="1265"/>
    </location>
</feature>
<feature type="compositionally biased region" description="Polar residues" evidence="2">
    <location>
        <begin position="2097"/>
        <end position="2114"/>
    </location>
</feature>
<feature type="region of interest" description="Disordered" evidence="2">
    <location>
        <begin position="2683"/>
        <end position="2717"/>
    </location>
</feature>
<dbReference type="PANTHER" id="PTHR13958:SF3">
    <property type="entry name" value="CAP-GLY DOMAIN-CONTAINING PROTEIN-RELATED"/>
    <property type="match status" value="1"/>
</dbReference>
<gene>
    <name evidence="4" type="primary">LOC112461047</name>
</gene>
<feature type="region of interest" description="Disordered" evidence="2">
    <location>
        <begin position="1306"/>
        <end position="1384"/>
    </location>
</feature>
<evidence type="ECO:0000256" key="2">
    <source>
        <dbReference type="SAM" id="MobiDB-lite"/>
    </source>
</evidence>
<dbReference type="Proteomes" id="UP000504618">
    <property type="component" value="Unplaced"/>
</dbReference>
<feature type="region of interest" description="Disordered" evidence="2">
    <location>
        <begin position="218"/>
        <end position="301"/>
    </location>
</feature>
<feature type="compositionally biased region" description="Basic residues" evidence="2">
    <location>
        <begin position="1234"/>
        <end position="1244"/>
    </location>
</feature>
<feature type="compositionally biased region" description="Basic and acidic residues" evidence="2">
    <location>
        <begin position="1340"/>
        <end position="1356"/>
    </location>
</feature>
<name>A0A6J1QLG8_9HYME</name>
<sequence length="3032" mass="341233">MKSSNRKEGSIDKKRYVFFSDPDVIAKRAETSAVAAQITRELEAQQKTFKEHAADLRVPARGIKCLENLLSYYPVQPYPFTFISAVKQKLALEDRIDIGAKAHDSSSQAKSLTSSILKAASTQSLNTRNQRVQKMDFIKPLKVPDLKISPKTLDFSSRESSVSKELPSIKSEIAAMDVVHDRSDKSLRTGERVQRKLDFSSDGSSFITSESIEPLKAPNVSISSNLSKKKEHGRDSSREKENRSKRMKKDDSSCAKRDESMQDQVKRSRSPRRVSRKDVRDMGNTNVPKNDRPFLTAKSNDFSSVKSKDKNFVASIGKKDDKRQKPFNAQSVELTKDTLLESKIRMSSNESSNFPVFPSWEVLDKVAVRDNMGVLSSTENKSKDMSHYFLKQKSEMEDVKYKSDSDSRQLKEDKLSIICKDQTKRVSDKNKMLNNQGEDNKLHSVNSEPSEDVEFMSETNSSRSRISAYPISSTHASKSKDLETAVEGKQSINSAGSSKTSENVKYTEHSVAQSASTSVKKDEESCSQSIITTKEIATNDDSNDVDDSTLPEALFDSRRISLREGYSQPEFHNLMTPERMNLVFKSKRRRYLMQNNDSEVDARCPKYKPTVKSEKEQEEVELIHPTALHMQFQAELHLYDSCNESLRQIMDVEKCLYNTKCEMQEQKNLQKIDKKDEEEVAQIVEDRAATTIDNDAVEKTTWNLTDYVEKKANQGNVDEGYGFNCGKFNKAVVKVAEVQTQTVNDIATQTDISANERNVQNRLSEMRENPYEPFLRRNEMSQLPVSSAIQFEDLDQIEEMSRPSRMRTMSEISLHETTSSIKTETGTEISISTRDVTCSFNKVIDSQIARLLRDENQLSYQIKEWLKVREKTLSDKTKKLVQLEEQKRALKDTGQDSRSVKKKQRALLLKLLEEKDEILKFKLFHELTSLERKRMFEKQRGMFNPQMSTKNILTKLKKIADSQSPRRLSGPMKGYDIRSNSSMSSLIDSDKSQHDRSQIDTRLNVSESDASKIEYSKPNILISLSEGNNTSAARLDELVESKEQKKCPTQLQRKSDMSKYKLRSRKYEDKMPRADILRQKQNQLDMESKRIHPMKINIRLLENQDQIRLSQSPRLEVDASVPDYVKSESDTITLVEALRISEAKRSRTSQVTDPSIQTATTAKGKESTSNAATANSESIEEEMVQDTVSKTTQSHISEISQASTSKNSKKIDKSITSDRDISKKFQPNVELKTSSKRKNSKYQKTKSVSSISSENISRSKSSSHISEELIELYNKRTRVENALLQLDNNKESSILDESDFNESQTSLQALVKHSKAKDKSSKLSTANENKGNRSAQASNRKFENDQSLSRNERDTQDASTSQISTFAVSHHSSRESEKNLSRSIVVRSQDRECEQILNARETDLASRKNCVEDWMAWHARLRAEEDRVIRMEKAAFKLVAASNVLYQQGGDTTLSSDTSDVEGRIGLLTEKLAERRLEMARLKREVKKQTKKRLRALEANLQTQIKKYDTTIHEMRKKLESKKATKETDKLAIEPKSLADFKVPEIPLKRIQDIYKSSDLLRSRSESDLLLTRNQQKDLSKHERDSYQKFMTSENIKGANVFALKDTTDPNDSARTILDDYTSTKAYDKIRTVPSTSSTSNDARSEKQIGESTADIKQTSVSYGEENAKIDSSTVQSELEVQTISDARFEDHSTINTESADDRLNTNVDQSLPKTPTILSEIPEISNVEYSKSIPSKSEYSTENVARVTNSNILTYSRKLDFLQLNNKNLSEDISSLEKDIKALSEIMSRLSNESNEKSRADDERNTSQDISEIISKSVFSDQIIDIENKERQAVLPEKKVDTESPMSVNNKTSIASNDFSHDKYISDRISSEISAIIPEEAPTISNLSHEIDYEAKSREIMNEIEKSILSQHIKIASGDNQTSALEDGNEELLNDLVSELDIKSISEILSKVSESRKSLGLAKTTATQIVDDSKKSINEQCDLSEAILEKDLVKARTKGAHSLGLAEHFSTISMQSPIIAGHRSKETISQGDSRSAPSLASSQSSHVVAKDLKSSRNILEAEVRIDAADDVKISEDLDEDIHTKVLDSTVNSMTLASNTDQNQSRTVSAGNISQDKDDWTTSDSFVVPQDEISTGVRENIENSKSGLDDTLNNFSEKNVSRVDDMTNQEAESNLIRDSDVSVFLPKGESTNVAVQDVTFNDALAQSHMVKSHDELDDILDIIARENDKRKSIPGGEKLDNVMSDSMAELLDRVKDIVEKDGKNVDSHFKGLLCDMDININRTEAVSEASILNNKAQSEINVEGISESNAASMSTCKDKEAGNREEIIDGSLRTVDDKSAINVNLYVEIDNEESPREAVSEVQEIIITELDSSSAEDNVLSELEIDAKVELAEEEESCNVNEDENECVVAENKGAVPVEIKECLESISEQDSSDGEQLDNLVEVAVSGLDTVEKPVASSRDSPEPIIDDAAQTGRAEEETTDDTAEKTNETAISDAPVVGNINKTFDVLKDPEYEDISEESLEVSEILDKDDFPRTGAAKKAANLPERYQTIQKSEDVLRILDEITQKSSFDSVASNSQNNERSDQSAPSVTEEISEASGAEVSAEDDGSSPEMNRTTNRLEEESYEVDETKGRFLEKAKLQDRQSVEANDADGLSEGKAVSWRLNEDDKSRIIYELRERVSQLQEQNGSSESSEAGDTPRGVSEIEMDSPRDFNDSRLDIDILDDDLLSGTKATKQSIDMETNFHSASIVTTSDKDIEAMIYELKASVGQPGQDVAELEAKLLRIQQLQIELEIKKLEAEEVSYYVREIPNKPPPPYTPPGDGRLSASLSSPSLVTAVIPSNVEELTSFTEKATTLIYKAKLAGEDIANLEAPPEIYDVTKDKSERRDRRIYNTFLFDLCKETIVEVYRAEYEKPGPSWTKPNVKIKPTMKIPKNVEELIEYVNKEVATLFGFKTKLQRENMVMRWSRKRRDRVDELLAREAQAEEDEWTKFHHDELAVKNGLTVAILDTLVMETANVMKMAYGKKRRMMV</sequence>
<keyword evidence="1" id="KW-0175">Coiled coil</keyword>
<feature type="region of interest" description="Disordered" evidence="2">
    <location>
        <begin position="1633"/>
        <end position="1660"/>
    </location>
</feature>
<feature type="compositionally biased region" description="Polar residues" evidence="2">
    <location>
        <begin position="1633"/>
        <end position="1642"/>
    </location>
</feature>
<feature type="coiled-coil region" evidence="1">
    <location>
        <begin position="1465"/>
        <end position="1507"/>
    </location>
</feature>
<dbReference type="GeneID" id="112461047"/>
<feature type="compositionally biased region" description="Polar residues" evidence="2">
    <location>
        <begin position="1357"/>
        <end position="1367"/>
    </location>
</feature>
<feature type="coiled-coil region" evidence="1">
    <location>
        <begin position="866"/>
        <end position="893"/>
    </location>
</feature>
<feature type="compositionally biased region" description="Polar residues" evidence="2">
    <location>
        <begin position="432"/>
        <end position="448"/>
    </location>
</feature>
<dbReference type="OrthoDB" id="306254at2759"/>
<dbReference type="InterPro" id="IPR028750">
    <property type="entry name" value="CEP350/CC187"/>
</dbReference>
<feature type="region of interest" description="Disordered" evidence="2">
    <location>
        <begin position="959"/>
        <end position="999"/>
    </location>
</feature>
<dbReference type="GO" id="GO:0034453">
    <property type="term" value="P:microtubule anchoring"/>
    <property type="evidence" value="ECO:0007669"/>
    <property type="project" value="InterPro"/>
</dbReference>
<keyword evidence="3" id="KW-1185">Reference proteome</keyword>
<evidence type="ECO:0000313" key="3">
    <source>
        <dbReference type="Proteomes" id="UP000504618"/>
    </source>
</evidence>
<dbReference type="GO" id="GO:0008017">
    <property type="term" value="F:microtubule binding"/>
    <property type="evidence" value="ECO:0007669"/>
    <property type="project" value="InterPro"/>
</dbReference>
<feature type="compositionally biased region" description="Basic and acidic residues" evidence="2">
    <location>
        <begin position="232"/>
        <end position="266"/>
    </location>
</feature>
<dbReference type="PANTHER" id="PTHR13958">
    <property type="entry name" value="CENTROSOME-ASSOCIATED PROTEIN 350"/>
    <property type="match status" value="1"/>
</dbReference>
<feature type="compositionally biased region" description="Polar residues" evidence="2">
    <location>
        <begin position="1322"/>
        <end position="1339"/>
    </location>
</feature>
<feature type="compositionally biased region" description="Low complexity" evidence="2">
    <location>
        <begin position="2034"/>
        <end position="2046"/>
    </location>
</feature>
<feature type="compositionally biased region" description="Basic and acidic residues" evidence="2">
    <location>
        <begin position="988"/>
        <end position="999"/>
    </location>
</feature>
<evidence type="ECO:0000256" key="1">
    <source>
        <dbReference type="SAM" id="Coils"/>
    </source>
</evidence>
<feature type="compositionally biased region" description="Polar residues" evidence="2">
    <location>
        <begin position="490"/>
        <end position="506"/>
    </location>
</feature>
<reference evidence="4" key="1">
    <citation type="submission" date="2025-08" db="UniProtKB">
        <authorList>
            <consortium name="RefSeq"/>
        </authorList>
    </citation>
    <scope>IDENTIFICATION</scope>
    <source>
        <tissue evidence="4">Whole body</tissue>
    </source>
</reference>
<dbReference type="GO" id="GO:0005813">
    <property type="term" value="C:centrosome"/>
    <property type="evidence" value="ECO:0007669"/>
    <property type="project" value="InterPro"/>
</dbReference>
<feature type="compositionally biased region" description="Polar residues" evidence="2">
    <location>
        <begin position="2683"/>
        <end position="2696"/>
    </location>
</feature>
<feature type="compositionally biased region" description="Polar residues" evidence="2">
    <location>
        <begin position="457"/>
        <end position="476"/>
    </location>
</feature>
<protein>
    <submittedName>
        <fullName evidence="4">Centrosome-associated protein 350-like isoform X1</fullName>
    </submittedName>
</protein>
<feature type="compositionally biased region" description="Basic and acidic residues" evidence="2">
    <location>
        <begin position="1209"/>
        <end position="1223"/>
    </location>
</feature>
<evidence type="ECO:0000313" key="4">
    <source>
        <dbReference type="RefSeq" id="XP_024881871.1"/>
    </source>
</evidence>
<feature type="region of interest" description="Disordered" evidence="2">
    <location>
        <begin position="2570"/>
        <end position="2663"/>
    </location>
</feature>
<feature type="region of interest" description="Disordered" evidence="2">
    <location>
        <begin position="428"/>
        <end position="506"/>
    </location>
</feature>
<accession>A0A6J1QLG8</accession>
<feature type="compositionally biased region" description="Low complexity" evidence="2">
    <location>
        <begin position="1167"/>
        <end position="1177"/>
    </location>
</feature>